<keyword evidence="7 9" id="KW-0326">Glycosidase</keyword>
<evidence type="ECO:0000256" key="2">
    <source>
        <dbReference type="ARBA" id="ARBA00004613"/>
    </source>
</evidence>
<feature type="domain" description="Glycoside hydrolase family 5" evidence="8">
    <location>
        <begin position="32"/>
        <end position="249"/>
    </location>
</feature>
<dbReference type="Gene3D" id="3.20.20.80">
    <property type="entry name" value="Glycosidases"/>
    <property type="match status" value="1"/>
</dbReference>
<dbReference type="GO" id="GO:0000272">
    <property type="term" value="P:polysaccharide catabolic process"/>
    <property type="evidence" value="ECO:0007669"/>
    <property type="project" value="InterPro"/>
</dbReference>
<comment type="subcellular location">
    <subcellularLocation>
        <location evidence="2">Secreted</location>
    </subcellularLocation>
</comment>
<protein>
    <recommendedName>
        <fullName evidence="3">mannan endo-1,4-beta-mannosidase</fullName>
        <ecNumber evidence="3">3.2.1.78</ecNumber>
    </recommendedName>
</protein>
<dbReference type="Proteomes" id="UP000199013">
    <property type="component" value="Unassembled WGS sequence"/>
</dbReference>
<gene>
    <name evidence="9" type="ORF">FDG2_4548</name>
</gene>
<proteinExistence type="predicted"/>
<evidence type="ECO:0000259" key="8">
    <source>
        <dbReference type="Pfam" id="PF26410"/>
    </source>
</evidence>
<keyword evidence="4" id="KW-0964">Secreted</keyword>
<dbReference type="EC" id="3.2.1.78" evidence="3"/>
<dbReference type="InterPro" id="IPR045053">
    <property type="entry name" value="MAN-like"/>
</dbReference>
<keyword evidence="5" id="KW-0732">Signal</keyword>
<sequence length="323" mass="36632">MTDSVLSDAATMGLRVVRCWGFLDGAAADGVVLQPEPFRYDEDGFEHLDYAVFRAGQLGLRLVIVLANNWSDFGGIPQYAAWFSAEHDDFFHRRTMRKCYKAWVKHVISRRNRYTGVPYDSEPAVMTWELANEPRCPSDPSGDTLVAWADEMSRHVKRLAPRQLVAVGDEGFYGRAGAADHPYSNREGVAWHRLVRLPTIDYGTFHLHPQQWGEKSPDWGIRWIHDHLRDAADAGVPAVLEEFSWRDDEATRNTVYAAWTAEVEGHDGDGDQFWLLTGRNDDGSHYPDYDGLRVIHPSSTAALFTEHARRMSQGGREFPSQPE</sequence>
<dbReference type="SUPFAM" id="SSF51445">
    <property type="entry name" value="(Trans)glycosidases"/>
    <property type="match status" value="1"/>
</dbReference>
<name>A0A1C3P6L0_9ACTN</name>
<dbReference type="Pfam" id="PF26410">
    <property type="entry name" value="GH5_mannosidase"/>
    <property type="match status" value="1"/>
</dbReference>
<accession>A0A1C3P6L0</accession>
<keyword evidence="6 9" id="KW-0378">Hydrolase</keyword>
<dbReference type="InterPro" id="IPR017853">
    <property type="entry name" value="GH"/>
</dbReference>
<dbReference type="PANTHER" id="PTHR31451">
    <property type="match status" value="1"/>
</dbReference>
<evidence type="ECO:0000256" key="3">
    <source>
        <dbReference type="ARBA" id="ARBA00012706"/>
    </source>
</evidence>
<dbReference type="AlphaFoldDB" id="A0A1C3P6L0"/>
<reference evidence="10" key="1">
    <citation type="submission" date="2016-02" db="EMBL/GenBank/DDBJ databases">
        <authorList>
            <person name="Wibberg D."/>
        </authorList>
    </citation>
    <scope>NUCLEOTIDE SEQUENCE [LARGE SCALE GENOMIC DNA]</scope>
</reference>
<evidence type="ECO:0000256" key="6">
    <source>
        <dbReference type="ARBA" id="ARBA00022801"/>
    </source>
</evidence>
<dbReference type="EMBL" id="FLUV01001900">
    <property type="protein sequence ID" value="SBW25429.1"/>
    <property type="molecule type" value="Genomic_DNA"/>
</dbReference>
<evidence type="ECO:0000256" key="5">
    <source>
        <dbReference type="ARBA" id="ARBA00022729"/>
    </source>
</evidence>
<evidence type="ECO:0000313" key="10">
    <source>
        <dbReference type="Proteomes" id="UP000199013"/>
    </source>
</evidence>
<dbReference type="GO" id="GO:0005576">
    <property type="term" value="C:extracellular region"/>
    <property type="evidence" value="ECO:0007669"/>
    <property type="project" value="UniProtKB-SubCell"/>
</dbReference>
<dbReference type="InterPro" id="IPR001547">
    <property type="entry name" value="Glyco_hydro_5"/>
</dbReference>
<evidence type="ECO:0000256" key="7">
    <source>
        <dbReference type="ARBA" id="ARBA00023295"/>
    </source>
</evidence>
<evidence type="ECO:0000256" key="1">
    <source>
        <dbReference type="ARBA" id="ARBA00001678"/>
    </source>
</evidence>
<dbReference type="GO" id="GO:0016985">
    <property type="term" value="F:mannan endo-1,4-beta-mannosidase activity"/>
    <property type="evidence" value="ECO:0007669"/>
    <property type="project" value="UniProtKB-EC"/>
</dbReference>
<comment type="catalytic activity">
    <reaction evidence="1">
        <text>Random hydrolysis of (1-&gt;4)-beta-D-mannosidic linkages in mannans, galactomannans and glucomannans.</text>
        <dbReference type="EC" id="3.2.1.78"/>
    </reaction>
</comment>
<evidence type="ECO:0000256" key="4">
    <source>
        <dbReference type="ARBA" id="ARBA00022525"/>
    </source>
</evidence>
<organism evidence="9 10">
    <name type="scientific">Candidatus Protofrankia californiensis</name>
    <dbReference type="NCBI Taxonomy" id="1839754"/>
    <lineage>
        <taxon>Bacteria</taxon>
        <taxon>Bacillati</taxon>
        <taxon>Actinomycetota</taxon>
        <taxon>Actinomycetes</taxon>
        <taxon>Frankiales</taxon>
        <taxon>Frankiaceae</taxon>
        <taxon>Protofrankia</taxon>
    </lineage>
</organism>
<keyword evidence="10" id="KW-1185">Reference proteome</keyword>
<evidence type="ECO:0000313" key="9">
    <source>
        <dbReference type="EMBL" id="SBW25429.1"/>
    </source>
</evidence>
<dbReference type="PANTHER" id="PTHR31451:SF39">
    <property type="entry name" value="MANNAN ENDO-1,4-BETA-MANNOSIDASE 1"/>
    <property type="match status" value="1"/>
</dbReference>